<accession>A0A2K0T988</accession>
<comment type="caution">
    <text evidence="2">The sequence shown here is derived from an EMBL/GenBank/DDBJ whole genome shotgun (WGS) entry which is preliminary data.</text>
</comment>
<gene>
    <name evidence="2" type="ORF">TGAMA5MH_05767</name>
</gene>
<reference evidence="2 3" key="1">
    <citation type="submission" date="2017-02" db="EMBL/GenBank/DDBJ databases">
        <title>Genomes of Trichoderma spp. with biocontrol activity.</title>
        <authorList>
            <person name="Gardiner D."/>
            <person name="Kazan K."/>
            <person name="Vos C."/>
            <person name="Harvey P."/>
        </authorList>
    </citation>
    <scope>NUCLEOTIDE SEQUENCE [LARGE SCALE GENOMIC DNA]</scope>
    <source>
        <strain evidence="2 3">A5MH</strain>
    </source>
</reference>
<evidence type="ECO:0000313" key="2">
    <source>
        <dbReference type="EMBL" id="PNP42086.1"/>
    </source>
</evidence>
<dbReference type="OrthoDB" id="10548117at2759"/>
<feature type="region of interest" description="Disordered" evidence="1">
    <location>
        <begin position="1"/>
        <end position="88"/>
    </location>
</feature>
<organism evidence="2 3">
    <name type="scientific">Trichoderma gamsii</name>
    <dbReference type="NCBI Taxonomy" id="398673"/>
    <lineage>
        <taxon>Eukaryota</taxon>
        <taxon>Fungi</taxon>
        <taxon>Dikarya</taxon>
        <taxon>Ascomycota</taxon>
        <taxon>Pezizomycotina</taxon>
        <taxon>Sordariomycetes</taxon>
        <taxon>Hypocreomycetidae</taxon>
        <taxon>Hypocreales</taxon>
        <taxon>Hypocreaceae</taxon>
        <taxon>Trichoderma</taxon>
    </lineage>
</organism>
<feature type="compositionally biased region" description="Basic and acidic residues" evidence="1">
    <location>
        <begin position="7"/>
        <end position="17"/>
    </location>
</feature>
<protein>
    <submittedName>
        <fullName evidence="2">Uncharacterized protein</fullName>
    </submittedName>
</protein>
<sequence length="272" mass="30565">MIVQVTTDHKMSDRSPSEESLEELANSEWSYAASEHSAAMWPACEADREDEPQADEPQADEPQADESSSAAASVACKADTEEEPEAKESPLAKLIMEDLAAGPPLKCTVWNHAFHTLNAMPSSKRTARALVNLLQPAIRDENEQWVKLTAMSESLHIESIRTLQFNDEVWECIQYLAGYTPPSWDDWVSCNSASEWLDLQDIVRALQSICDRIGKCFEDRLLSDYDLPRGIKRYELLWKTVVEILGEGRKGDRMQAYVDALLESSSLPSSFH</sequence>
<proteinExistence type="predicted"/>
<name>A0A2K0T988_9HYPO</name>
<dbReference type="AlphaFoldDB" id="A0A2K0T988"/>
<evidence type="ECO:0000256" key="1">
    <source>
        <dbReference type="SAM" id="MobiDB-lite"/>
    </source>
</evidence>
<dbReference type="EMBL" id="MTYH01000051">
    <property type="protein sequence ID" value="PNP42086.1"/>
    <property type="molecule type" value="Genomic_DNA"/>
</dbReference>
<dbReference type="Proteomes" id="UP000236546">
    <property type="component" value="Unassembled WGS sequence"/>
</dbReference>
<evidence type="ECO:0000313" key="3">
    <source>
        <dbReference type="Proteomes" id="UP000236546"/>
    </source>
</evidence>
<feature type="compositionally biased region" description="Acidic residues" evidence="1">
    <location>
        <begin position="47"/>
        <end position="64"/>
    </location>
</feature>